<dbReference type="PANTHER" id="PTHR30212:SF2">
    <property type="entry name" value="PROTEIN YIIM"/>
    <property type="match status" value="1"/>
</dbReference>
<dbReference type="InterPro" id="IPR036010">
    <property type="entry name" value="2Fe-2S_ferredoxin-like_sf"/>
</dbReference>
<sequence>MAEAFRRFRLVRKTRESEVITSFHFVPVDGGALWPARPGQYLTLRIPAEGQPKGHVLRTYSLSNAVDAQDCHRISVKREAGDGTRPDGIGSCFLHDTLAEGDEVDIAAPRGDFFLDEDTERPVLLLAGGVGVTPLLSMLHRLAATQRRAWLVHATENGAVQALHDETAALAAASDGRITVCNVMRAPTEADRAAGRYDAEGLVDRAVLQRLLPVDDYQVYLCGPQPFMVAMWRLLTSLGFPPERIAYEFFGKGGSLAGMAAPVAPQIPRIPVNAPKSVSKLDFLTDPDVFAIPDSHSRKAPAPMAAEQRSGDEVVFARSGVTVAWNGKDSILELAEAAGLEPAFVCRAGICNSCICDVKEGEVDYTSDPLDPPDAGMALICCSRPKGRVVLDL</sequence>
<dbReference type="RefSeq" id="WP_215505455.1">
    <property type="nucleotide sequence ID" value="NZ_CP076363.1"/>
</dbReference>
<proteinExistence type="predicted"/>
<dbReference type="InterPro" id="IPR008333">
    <property type="entry name" value="Cbr1-like_FAD-bd_dom"/>
</dbReference>
<dbReference type="Proteomes" id="UP000679352">
    <property type="component" value="Plasmid p2"/>
</dbReference>
<keyword evidence="3" id="KW-0614">Plasmid</keyword>
<dbReference type="CDD" id="cd00207">
    <property type="entry name" value="fer2"/>
    <property type="match status" value="1"/>
</dbReference>
<dbReference type="Gene3D" id="3.40.50.80">
    <property type="entry name" value="Nucleotide-binding domain of ferredoxin-NADP reductase (FNR) module"/>
    <property type="match status" value="1"/>
</dbReference>
<dbReference type="SUPFAM" id="SSF52343">
    <property type="entry name" value="Ferredoxin reductase-like, C-terminal NADP-linked domain"/>
    <property type="match status" value="1"/>
</dbReference>
<dbReference type="PRINTS" id="PR00406">
    <property type="entry name" value="CYTB5RDTASE"/>
</dbReference>
<dbReference type="SUPFAM" id="SSF63380">
    <property type="entry name" value="Riboflavin synthase domain-like"/>
    <property type="match status" value="1"/>
</dbReference>
<dbReference type="Pfam" id="PF00111">
    <property type="entry name" value="Fer2"/>
    <property type="match status" value="1"/>
</dbReference>
<evidence type="ECO:0000259" key="2">
    <source>
        <dbReference type="PROSITE" id="PS51384"/>
    </source>
</evidence>
<feature type="domain" description="FAD-binding FR-type" evidence="2">
    <location>
        <begin position="3"/>
        <end position="116"/>
    </location>
</feature>
<dbReference type="InterPro" id="IPR017927">
    <property type="entry name" value="FAD-bd_FR_type"/>
</dbReference>
<protein>
    <submittedName>
        <fullName evidence="3">2Fe-2S iron-sulfur cluster binding domain-containing protein</fullName>
    </submittedName>
</protein>
<dbReference type="EMBL" id="CP076363">
    <property type="protein sequence ID" value="QWK92729.1"/>
    <property type="molecule type" value="Genomic_DNA"/>
</dbReference>
<dbReference type="InterPro" id="IPR012675">
    <property type="entry name" value="Beta-grasp_dom_sf"/>
</dbReference>
<accession>A0A975PAM8</accession>
<dbReference type="GO" id="GO:0051536">
    <property type="term" value="F:iron-sulfur cluster binding"/>
    <property type="evidence" value="ECO:0007669"/>
    <property type="project" value="InterPro"/>
</dbReference>
<keyword evidence="4" id="KW-1185">Reference proteome</keyword>
<dbReference type="Gene3D" id="3.10.20.30">
    <property type="match status" value="1"/>
</dbReference>
<dbReference type="InterPro" id="IPR001041">
    <property type="entry name" value="2Fe-2S_ferredoxin-type"/>
</dbReference>
<gene>
    <name evidence="3" type="ORF">KM031_18975</name>
</gene>
<name>A0A975PAM8_9RHOB</name>
<dbReference type="PANTHER" id="PTHR30212">
    <property type="entry name" value="PROTEIN YIIM"/>
    <property type="match status" value="1"/>
</dbReference>
<dbReference type="InterPro" id="IPR052353">
    <property type="entry name" value="Benzoxazolinone_Detox_Enz"/>
</dbReference>
<dbReference type="AlphaFoldDB" id="A0A975PAM8"/>
<dbReference type="InterPro" id="IPR001433">
    <property type="entry name" value="OxRdtase_FAD/NAD-bd"/>
</dbReference>
<organism evidence="3 4">
    <name type="scientific">Gemmobacter fulvus</name>
    <dbReference type="NCBI Taxonomy" id="2840474"/>
    <lineage>
        <taxon>Bacteria</taxon>
        <taxon>Pseudomonadati</taxon>
        <taxon>Pseudomonadota</taxon>
        <taxon>Alphaproteobacteria</taxon>
        <taxon>Rhodobacterales</taxon>
        <taxon>Paracoccaceae</taxon>
        <taxon>Gemmobacter</taxon>
    </lineage>
</organism>
<dbReference type="Pfam" id="PF00970">
    <property type="entry name" value="FAD_binding_6"/>
    <property type="match status" value="1"/>
</dbReference>
<dbReference type="Pfam" id="PF00175">
    <property type="entry name" value="NAD_binding_1"/>
    <property type="match status" value="1"/>
</dbReference>
<dbReference type="GO" id="GO:0016491">
    <property type="term" value="F:oxidoreductase activity"/>
    <property type="evidence" value="ECO:0007669"/>
    <property type="project" value="InterPro"/>
</dbReference>
<dbReference type="PROSITE" id="PS51384">
    <property type="entry name" value="FAD_FR"/>
    <property type="match status" value="1"/>
</dbReference>
<feature type="domain" description="2Fe-2S ferredoxin-type" evidence="1">
    <location>
        <begin position="312"/>
        <end position="393"/>
    </location>
</feature>
<reference evidence="3" key="1">
    <citation type="submission" date="2021-06" db="EMBL/GenBank/DDBJ databases">
        <authorList>
            <person name="Lee C.-S."/>
            <person name="Jin L."/>
        </authorList>
    </citation>
    <scope>NUCLEOTIDE SEQUENCE</scope>
    <source>
        <strain evidence="3">Con5</strain>
        <plasmid evidence="3">p2</plasmid>
    </source>
</reference>
<evidence type="ECO:0000259" key="1">
    <source>
        <dbReference type="PROSITE" id="PS51085"/>
    </source>
</evidence>
<geneLocation type="plasmid" evidence="3 4">
    <name>p2</name>
</geneLocation>
<dbReference type="CDD" id="cd06184">
    <property type="entry name" value="flavohem_like_fad_nad_binding"/>
    <property type="match status" value="1"/>
</dbReference>
<dbReference type="InterPro" id="IPR017938">
    <property type="entry name" value="Riboflavin_synthase-like_b-brl"/>
</dbReference>
<dbReference type="Gene3D" id="2.40.30.10">
    <property type="entry name" value="Translation factors"/>
    <property type="match status" value="1"/>
</dbReference>
<dbReference type="KEGG" id="gfu:KM031_18975"/>
<dbReference type="SUPFAM" id="SSF54292">
    <property type="entry name" value="2Fe-2S ferredoxin-like"/>
    <property type="match status" value="1"/>
</dbReference>
<dbReference type="InterPro" id="IPR039261">
    <property type="entry name" value="FNR_nucleotide-bd"/>
</dbReference>
<dbReference type="PROSITE" id="PS51085">
    <property type="entry name" value="2FE2S_FER_2"/>
    <property type="match status" value="1"/>
</dbReference>
<evidence type="ECO:0000313" key="4">
    <source>
        <dbReference type="Proteomes" id="UP000679352"/>
    </source>
</evidence>
<evidence type="ECO:0000313" key="3">
    <source>
        <dbReference type="EMBL" id="QWK92729.1"/>
    </source>
</evidence>